<feature type="non-terminal residue" evidence="1">
    <location>
        <position position="127"/>
    </location>
</feature>
<dbReference type="AlphaFoldDB" id="A0A5T1VQE0"/>
<dbReference type="EMBL" id="AACQNU010000076">
    <property type="protein sequence ID" value="EAL7092170.1"/>
    <property type="molecule type" value="Genomic_DNA"/>
</dbReference>
<comment type="caution">
    <text evidence="1">The sequence shown here is derived from an EMBL/GenBank/DDBJ whole genome shotgun (WGS) entry which is preliminary data.</text>
</comment>
<evidence type="ECO:0000313" key="1">
    <source>
        <dbReference type="EMBL" id="EAL7092170.1"/>
    </source>
</evidence>
<protein>
    <submittedName>
        <fullName evidence="1">Uncharacterized protein</fullName>
    </submittedName>
</protein>
<gene>
    <name evidence="1" type="ORF">DUH84_08410</name>
</gene>
<sequence>MERNIYEIELEIPNSGIFIMGLENENLIISLNIMKFIEINAEKIATLDGKLDVGGLAKPLHSYIIYEVLEKNNKNNFNDVKIIDKIEDENNIIYHFNFGLILNTFIGENEDNKDKEALKTLSFMQNF</sequence>
<accession>A0A5T1VQE0</accession>
<organism evidence="1">
    <name type="scientific">Campylobacter jejuni</name>
    <dbReference type="NCBI Taxonomy" id="197"/>
    <lineage>
        <taxon>Bacteria</taxon>
        <taxon>Pseudomonadati</taxon>
        <taxon>Campylobacterota</taxon>
        <taxon>Epsilonproteobacteria</taxon>
        <taxon>Campylobacterales</taxon>
        <taxon>Campylobacteraceae</taxon>
        <taxon>Campylobacter</taxon>
    </lineage>
</organism>
<reference evidence="1" key="1">
    <citation type="submission" date="2018-07" db="EMBL/GenBank/DDBJ databases">
        <authorList>
            <consortium name="NARMS: The National Antimicrobial Resistance Monitoring System"/>
        </authorList>
    </citation>
    <scope>NUCLEOTIDE SEQUENCE</scope>
    <source>
        <strain evidence="1">FSIS11811530</strain>
    </source>
</reference>
<name>A0A5T1VQE0_CAMJU</name>
<proteinExistence type="predicted"/>